<keyword evidence="9 10" id="KW-0413">Isomerase</keyword>
<organism evidence="13 14">
    <name type="scientific">Proteiniclasticum sediminis</name>
    <dbReference type="NCBI Taxonomy" id="2804028"/>
    <lineage>
        <taxon>Bacteria</taxon>
        <taxon>Bacillati</taxon>
        <taxon>Bacillota</taxon>
        <taxon>Clostridia</taxon>
        <taxon>Eubacteriales</taxon>
        <taxon>Clostridiaceae</taxon>
        <taxon>Proteiniclasticum</taxon>
    </lineage>
</organism>
<dbReference type="EMBL" id="JAGSCS010000003">
    <property type="protein sequence ID" value="MBR0575480.1"/>
    <property type="molecule type" value="Genomic_DNA"/>
</dbReference>
<dbReference type="PRINTS" id="PR00417">
    <property type="entry name" value="PRTPISMRASEI"/>
</dbReference>
<dbReference type="InterPro" id="IPR023405">
    <property type="entry name" value="Topo_IA_core_domain"/>
</dbReference>
<evidence type="ECO:0000256" key="7">
    <source>
        <dbReference type="ARBA" id="ARBA00023029"/>
    </source>
</evidence>
<dbReference type="GO" id="GO:0008270">
    <property type="term" value="F:zinc ion binding"/>
    <property type="evidence" value="ECO:0007669"/>
    <property type="project" value="UniProtKB-KW"/>
</dbReference>
<name>A0A941CMM9_9CLOT</name>
<evidence type="ECO:0000256" key="5">
    <source>
        <dbReference type="ARBA" id="ARBA00022833"/>
    </source>
</evidence>
<evidence type="ECO:0000259" key="12">
    <source>
        <dbReference type="PROSITE" id="PS52039"/>
    </source>
</evidence>
<dbReference type="InterPro" id="IPR005733">
    <property type="entry name" value="TopoI_bac-type"/>
</dbReference>
<feature type="domain" description="Topo IA-type catalytic" evidence="12">
    <location>
        <begin position="129"/>
        <end position="557"/>
    </location>
</feature>
<feature type="domain" description="Toprim" evidence="11">
    <location>
        <begin position="3"/>
        <end position="113"/>
    </location>
</feature>
<evidence type="ECO:0000256" key="2">
    <source>
        <dbReference type="ARBA" id="ARBA00009446"/>
    </source>
</evidence>
<keyword evidence="6" id="KW-0460">Magnesium</keyword>
<dbReference type="GO" id="GO:0006265">
    <property type="term" value="P:DNA topological change"/>
    <property type="evidence" value="ECO:0007669"/>
    <property type="project" value="UniProtKB-UniRule"/>
</dbReference>
<comment type="similarity">
    <text evidence="2 10">Belongs to the type IA topoisomerase family.</text>
</comment>
<dbReference type="SMART" id="SM00436">
    <property type="entry name" value="TOP1Bc"/>
    <property type="match status" value="1"/>
</dbReference>
<dbReference type="Gene3D" id="3.30.65.10">
    <property type="entry name" value="Bacterial Topoisomerase I, domain 1"/>
    <property type="match status" value="2"/>
</dbReference>
<dbReference type="CDD" id="cd03363">
    <property type="entry name" value="TOPRIM_TopoIA_TopoI"/>
    <property type="match status" value="1"/>
</dbReference>
<sequence>MSQKLVIVESPAKAKTIKKYLGSGYTVEASMGHIRDLPKSQLGVDVNNNFEPKYITIRGKGELLDKLRKAAKKADKIYLATDPDREGEAISFHLANILKLNPKDNIRIEFNEITKDAVKNSIKNARPIDEKIFDAQQARRVVDRLVGYEISPILWRNVKWGLSAGRVQSVALKLICDRETEIEKFESKEYWSVEADLQKDRTVIRTKLAQHKNKKIEIGSEKQAEAIKAELDRGEFVVSNLKKGTKLKNPLAPFITSTLQQEASRRLNYQTRRTMSIAQKLYEGVDVKGHGTVGLITYMRTDSTRISDEAQAAAREFITGVYGAAYYPKTPRVYKGKKNAQDAHEAIRPSDVTLTPDKVKDSLKSEEYKLYKLIWERFIASQMASCKMNTISLEVLNGDYKFRASGSTVEFEGFMKIYDYKGEDEEENTSIPDLEVNEKLKAKKILLEQHFTQPPARYSEASFVKTLEELGIGRPSTYAPTISTLLNRLYVEREKKSLVPTDLGKIVNAIMVEYFKSIVDVEFTAGMESRLDLIEEGSEKWTDVVGSFYEPLKKDIEVAESKVSKVTIEDEVSEEICEKCGSHFVIKNGRFGKFLACSGYPDCKNTKPIVDKLDVKCPTCHEGDVLQRKSKKGRKFFGCSRYPECNYVSWYEPVKDPCPVCKSLMYKKYSKKEGTYLECSNEGCKQKVLISKESEE</sequence>
<dbReference type="Pfam" id="PF01396">
    <property type="entry name" value="Zn_ribbon_Top1"/>
    <property type="match status" value="3"/>
</dbReference>
<dbReference type="PANTHER" id="PTHR42785">
    <property type="entry name" value="DNA TOPOISOMERASE, TYPE IA, CORE"/>
    <property type="match status" value="1"/>
</dbReference>
<dbReference type="CDD" id="cd00186">
    <property type="entry name" value="TOP1Ac"/>
    <property type="match status" value="1"/>
</dbReference>
<protein>
    <recommendedName>
        <fullName evidence="10">DNA topoisomerase 1</fullName>
        <ecNumber evidence="10">5.6.2.1</ecNumber>
    </recommendedName>
    <alternativeName>
        <fullName evidence="10">DNA topoisomerase I</fullName>
    </alternativeName>
</protein>
<feature type="site" description="Interaction with DNA" evidence="10">
    <location>
        <position position="140"/>
    </location>
</feature>
<dbReference type="Pfam" id="PF01751">
    <property type="entry name" value="Toprim"/>
    <property type="match status" value="1"/>
</dbReference>
<dbReference type="Gene3D" id="1.10.460.10">
    <property type="entry name" value="Topoisomerase I, domain 2"/>
    <property type="match status" value="1"/>
</dbReference>
<dbReference type="InterPro" id="IPR023406">
    <property type="entry name" value="Topo_IA_AS"/>
</dbReference>
<evidence type="ECO:0000256" key="10">
    <source>
        <dbReference type="HAMAP-Rule" id="MF_00952"/>
    </source>
</evidence>
<dbReference type="GO" id="GO:0003917">
    <property type="term" value="F:DNA topoisomerase type I (single strand cut, ATP-independent) activity"/>
    <property type="evidence" value="ECO:0007669"/>
    <property type="project" value="UniProtKB-UniRule"/>
</dbReference>
<dbReference type="Pfam" id="PF01131">
    <property type="entry name" value="Topoisom_bac"/>
    <property type="match status" value="1"/>
</dbReference>
<dbReference type="InterPro" id="IPR034149">
    <property type="entry name" value="TOPRIM_TopoI"/>
</dbReference>
<evidence type="ECO:0000256" key="1">
    <source>
        <dbReference type="ARBA" id="ARBA00000213"/>
    </source>
</evidence>
<evidence type="ECO:0000256" key="9">
    <source>
        <dbReference type="ARBA" id="ARBA00023235"/>
    </source>
</evidence>
<keyword evidence="3" id="KW-0479">Metal-binding</keyword>
<dbReference type="EC" id="5.6.2.1" evidence="10"/>
<dbReference type="InterPro" id="IPR028612">
    <property type="entry name" value="Topoisom_1_IA"/>
</dbReference>
<dbReference type="Gene3D" id="1.10.290.10">
    <property type="entry name" value="Topoisomerase I, domain 4"/>
    <property type="match status" value="1"/>
</dbReference>
<dbReference type="NCBIfam" id="TIGR01051">
    <property type="entry name" value="topA_bact"/>
    <property type="match status" value="1"/>
</dbReference>
<gene>
    <name evidence="10 13" type="primary">topA</name>
    <name evidence="13" type="ORF">KCG48_03905</name>
</gene>
<dbReference type="InterPro" id="IPR013826">
    <property type="entry name" value="Topo_IA_cen_sub3"/>
</dbReference>
<dbReference type="InterPro" id="IPR000380">
    <property type="entry name" value="Topo_IA"/>
</dbReference>
<dbReference type="Proteomes" id="UP000675379">
    <property type="component" value="Unassembled WGS sequence"/>
</dbReference>
<comment type="caution">
    <text evidence="13">The sequence shown here is derived from an EMBL/GenBank/DDBJ whole genome shotgun (WGS) entry which is preliminary data.</text>
</comment>
<dbReference type="PROSITE" id="PS52039">
    <property type="entry name" value="TOPO_IA_2"/>
    <property type="match status" value="1"/>
</dbReference>
<feature type="site" description="Interaction with DNA" evidence="10">
    <location>
        <position position="488"/>
    </location>
</feature>
<dbReference type="InterPro" id="IPR006171">
    <property type="entry name" value="TOPRIM_dom"/>
</dbReference>
<feature type="site" description="Interaction with DNA" evidence="10">
    <location>
        <position position="300"/>
    </location>
</feature>
<dbReference type="InterPro" id="IPR003601">
    <property type="entry name" value="Topo_IA_2"/>
</dbReference>
<dbReference type="SMART" id="SM00493">
    <property type="entry name" value="TOPRIM"/>
    <property type="match status" value="1"/>
</dbReference>
<dbReference type="AlphaFoldDB" id="A0A941CMM9"/>
<evidence type="ECO:0000256" key="6">
    <source>
        <dbReference type="ARBA" id="ARBA00022842"/>
    </source>
</evidence>
<dbReference type="GO" id="GO:0003677">
    <property type="term" value="F:DNA binding"/>
    <property type="evidence" value="ECO:0007669"/>
    <property type="project" value="UniProtKB-KW"/>
</dbReference>
<dbReference type="PANTHER" id="PTHR42785:SF1">
    <property type="entry name" value="DNA TOPOISOMERASE"/>
    <property type="match status" value="1"/>
</dbReference>
<feature type="site" description="Interaction with DNA" evidence="10">
    <location>
        <position position="155"/>
    </location>
</feature>
<keyword evidence="5" id="KW-0862">Zinc</keyword>
<dbReference type="InterPro" id="IPR013824">
    <property type="entry name" value="Topo_IA_cen_sub1"/>
</dbReference>
<evidence type="ECO:0000313" key="13">
    <source>
        <dbReference type="EMBL" id="MBR0575480.1"/>
    </source>
</evidence>
<comment type="catalytic activity">
    <reaction evidence="1 10">
        <text>ATP-independent breakage of single-stranded DNA, followed by passage and rejoining.</text>
        <dbReference type="EC" id="5.6.2.1"/>
    </reaction>
</comment>
<dbReference type="Gene3D" id="3.40.50.140">
    <property type="match status" value="1"/>
</dbReference>
<dbReference type="InterPro" id="IPR013497">
    <property type="entry name" value="Topo_IA_cen"/>
</dbReference>
<dbReference type="HAMAP" id="MF_00952">
    <property type="entry name" value="Topoisom_1_prok"/>
    <property type="match status" value="1"/>
</dbReference>
<reference evidence="13" key="1">
    <citation type="submission" date="2021-04" db="EMBL/GenBank/DDBJ databases">
        <title>Proteiniclasticum sedimins sp. nov., an obligate anaerobic bacterium isolated from anaerobic sludge.</title>
        <authorList>
            <person name="Liu J."/>
        </authorList>
    </citation>
    <scope>NUCLEOTIDE SEQUENCE</scope>
    <source>
        <strain evidence="13">BAD-10</strain>
    </source>
</reference>
<dbReference type="SUPFAM" id="SSF56712">
    <property type="entry name" value="Prokaryotic type I DNA topoisomerase"/>
    <property type="match status" value="1"/>
</dbReference>
<feature type="region of interest" description="Interaction with DNA" evidence="10">
    <location>
        <begin position="163"/>
        <end position="168"/>
    </location>
</feature>
<keyword evidence="4" id="KW-0863">Zinc-finger</keyword>
<dbReference type="PROSITE" id="PS00396">
    <property type="entry name" value="TOPO_IA_1"/>
    <property type="match status" value="1"/>
</dbReference>
<keyword evidence="7 10" id="KW-0799">Topoisomerase</keyword>
<feature type="site" description="Interaction with DNA" evidence="10">
    <location>
        <position position="143"/>
    </location>
</feature>
<feature type="site" description="Interaction with DNA" evidence="10">
    <location>
        <position position="148"/>
    </location>
</feature>
<feature type="active site" description="O-(5'-phospho-DNA)-tyrosine intermediate" evidence="10">
    <location>
        <position position="298"/>
    </location>
</feature>
<dbReference type="InterPro" id="IPR013498">
    <property type="entry name" value="Topo_IA_Znf"/>
</dbReference>
<dbReference type="SUPFAM" id="SSF57783">
    <property type="entry name" value="Zinc beta-ribbon"/>
    <property type="match status" value="1"/>
</dbReference>
<dbReference type="PROSITE" id="PS50880">
    <property type="entry name" value="TOPRIM"/>
    <property type="match status" value="1"/>
</dbReference>
<dbReference type="Gene3D" id="2.70.20.10">
    <property type="entry name" value="Topoisomerase I, domain 3"/>
    <property type="match status" value="1"/>
</dbReference>
<evidence type="ECO:0000259" key="11">
    <source>
        <dbReference type="PROSITE" id="PS50880"/>
    </source>
</evidence>
<evidence type="ECO:0000256" key="8">
    <source>
        <dbReference type="ARBA" id="ARBA00023125"/>
    </source>
</evidence>
<feature type="site" description="Interaction with DNA" evidence="10">
    <location>
        <position position="33"/>
    </location>
</feature>
<feature type="site" description="Interaction with DNA" evidence="10">
    <location>
        <position position="139"/>
    </location>
</feature>
<evidence type="ECO:0000256" key="4">
    <source>
        <dbReference type="ARBA" id="ARBA00022771"/>
    </source>
</evidence>
<comment type="function">
    <text evidence="10">Releases the supercoiling and torsional tension of DNA, which is introduced during the DNA replication and transcription, by transiently cleaving and rejoining one strand of the DNA duplex. Introduces a single-strand break via transesterification at a target site in duplex DNA. The scissile phosphodiester is attacked by the catalytic tyrosine of the enzyme, resulting in the formation of a DNA-(5'-phosphotyrosyl)-enzyme intermediate and the expulsion of a 3'-OH DNA strand. The free DNA strand then undergoes passage around the unbroken strand, thus removing DNA supercoils. Finally, in the religation step, the DNA 3'-OH attacks the covalent intermediate to expel the active-site tyrosine and restore the DNA phosphodiester backbone.</text>
</comment>
<dbReference type="RefSeq" id="WP_211800001.1">
    <property type="nucleotide sequence ID" value="NZ_JAGSCS010000003.1"/>
</dbReference>
<dbReference type="GO" id="GO:0005694">
    <property type="term" value="C:chromosome"/>
    <property type="evidence" value="ECO:0007669"/>
    <property type="project" value="InterPro"/>
</dbReference>
<keyword evidence="14" id="KW-1185">Reference proteome</keyword>
<evidence type="ECO:0000256" key="3">
    <source>
        <dbReference type="ARBA" id="ARBA00022723"/>
    </source>
</evidence>
<dbReference type="SMART" id="SM00437">
    <property type="entry name" value="TOP1Ac"/>
    <property type="match status" value="1"/>
</dbReference>
<dbReference type="InterPro" id="IPR013825">
    <property type="entry name" value="Topo_IA_cen_sub2"/>
</dbReference>
<accession>A0A941CMM9</accession>
<evidence type="ECO:0000313" key="14">
    <source>
        <dbReference type="Proteomes" id="UP000675379"/>
    </source>
</evidence>
<keyword evidence="8 10" id="KW-0238">DNA-binding</keyword>
<dbReference type="InterPro" id="IPR003602">
    <property type="entry name" value="Topo_IA_DNA-bd_dom"/>
</dbReference>
<comment type="subunit">
    <text evidence="10">Monomer.</text>
</comment>
<proteinExistence type="inferred from homology"/>